<protein>
    <submittedName>
        <fullName evidence="1">Uncharacterized protein</fullName>
    </submittedName>
</protein>
<dbReference type="KEGG" id="tvd:SG34_015595"/>
<proteinExistence type="predicted"/>
<sequence length="58" mass="6799">MSKDEFERINLLSEKALHQTATSLEMEEYHQLLRQCNAPYKVKFSGNLIDKDKDDVLN</sequence>
<accession>A0AAE9YXR6</accession>
<gene>
    <name evidence="1" type="ORF">SG34_015595</name>
</gene>
<evidence type="ECO:0000313" key="2">
    <source>
        <dbReference type="Proteomes" id="UP000032352"/>
    </source>
</evidence>
<organism evidence="1 2">
    <name type="scientific">Thalassomonas viridans</name>
    <dbReference type="NCBI Taxonomy" id="137584"/>
    <lineage>
        <taxon>Bacteria</taxon>
        <taxon>Pseudomonadati</taxon>
        <taxon>Pseudomonadota</taxon>
        <taxon>Gammaproteobacteria</taxon>
        <taxon>Alteromonadales</taxon>
        <taxon>Colwelliaceae</taxon>
        <taxon>Thalassomonas</taxon>
    </lineage>
</organism>
<name>A0AAE9YXR6_9GAMM</name>
<dbReference type="AlphaFoldDB" id="A0AAE9YXR6"/>
<dbReference type="Proteomes" id="UP000032352">
    <property type="component" value="Chromosome"/>
</dbReference>
<dbReference type="RefSeq" id="WP_161797961.1">
    <property type="nucleotide sequence ID" value="NZ_CP059733.1"/>
</dbReference>
<dbReference type="EMBL" id="CP059733">
    <property type="protein sequence ID" value="WDE02868.1"/>
    <property type="molecule type" value="Genomic_DNA"/>
</dbReference>
<reference evidence="1 2" key="1">
    <citation type="journal article" date="2015" name="Genome Announc.">
        <title>Draft Genome Sequences of Marine Isolates of Thalassomonas viridans and Thalassomonas actiniarum.</title>
        <authorList>
            <person name="Olonade I."/>
            <person name="van Zyl L.J."/>
            <person name="Trindade M."/>
        </authorList>
    </citation>
    <scope>NUCLEOTIDE SEQUENCE [LARGE SCALE GENOMIC DNA]</scope>
    <source>
        <strain evidence="1 2">XOM25</strain>
    </source>
</reference>
<keyword evidence="2" id="KW-1185">Reference proteome</keyword>
<evidence type="ECO:0000313" key="1">
    <source>
        <dbReference type="EMBL" id="WDE02868.1"/>
    </source>
</evidence>
<reference evidence="1 2" key="2">
    <citation type="journal article" date="2022" name="Mar. Drugs">
        <title>Bioassay-Guided Fractionation Leads to the Detection of Cholic Acid Generated by the Rare Thalassomonas sp.</title>
        <authorList>
            <person name="Pheiffer F."/>
            <person name="Schneider Y.K."/>
            <person name="Hansen E.H."/>
            <person name="Andersen J.H."/>
            <person name="Isaksson J."/>
            <person name="Busche T."/>
            <person name="R C."/>
            <person name="Kalinowski J."/>
            <person name="Zyl L.V."/>
            <person name="Trindade M."/>
        </authorList>
    </citation>
    <scope>NUCLEOTIDE SEQUENCE [LARGE SCALE GENOMIC DNA]</scope>
    <source>
        <strain evidence="1 2">XOM25</strain>
    </source>
</reference>